<dbReference type="CDD" id="cd09731">
    <property type="entry name" value="Cse2_I-E"/>
    <property type="match status" value="1"/>
</dbReference>
<proteinExistence type="predicted"/>
<dbReference type="Gene3D" id="1.10.520.40">
    <property type="entry name" value="CRISPR-associated protein Cse2"/>
    <property type="match status" value="1"/>
</dbReference>
<sequence>MTPSPPDTAAVQPAVADFVSSVAAAYVSDLQNGYLADRSIAVATLAQLRCGAGKLPEDVPELWGKAGTERLYSDQHLSEREAGRAEIALFAAITLYALHQQSRPIPMHRSGAELGAAVRQLMPNGALDEPIRKHFVRLGTATTPAVLADRLRHVVILLRNASIPIDYGILARQLYQAQNPDGLRQVRQRWGRSFHSYRPAGSRTDADAAASSDKDTR</sequence>
<evidence type="ECO:0000256" key="1">
    <source>
        <dbReference type="SAM" id="MobiDB-lite"/>
    </source>
</evidence>
<evidence type="ECO:0000313" key="2">
    <source>
        <dbReference type="EMBL" id="TDC07661.1"/>
    </source>
</evidence>
<dbReference type="AlphaFoldDB" id="A0A4R4NES8"/>
<dbReference type="RefSeq" id="WP_132332619.1">
    <property type="nucleotide sequence ID" value="NZ_SMJZ01000037.1"/>
</dbReference>
<protein>
    <submittedName>
        <fullName evidence="2">Type I-E CRISPR-associated protein Cse2/CasB</fullName>
    </submittedName>
</protein>
<feature type="region of interest" description="Disordered" evidence="1">
    <location>
        <begin position="194"/>
        <end position="217"/>
    </location>
</feature>
<dbReference type="NCBIfam" id="TIGR02548">
    <property type="entry name" value="casB_cse2"/>
    <property type="match status" value="1"/>
</dbReference>
<comment type="caution">
    <text evidence="2">The sequence shown here is derived from an EMBL/GenBank/DDBJ whole genome shotgun (WGS) entry which is preliminary data.</text>
</comment>
<dbReference type="InterPro" id="IPR013382">
    <property type="entry name" value="CRISPR-assoc_prot_Cse2"/>
</dbReference>
<reference evidence="2 3" key="1">
    <citation type="submission" date="2019-02" db="EMBL/GenBank/DDBJ databases">
        <title>Draft genome sequences of novel Actinobacteria.</title>
        <authorList>
            <person name="Sahin N."/>
            <person name="Ay H."/>
            <person name="Saygin H."/>
        </authorList>
    </citation>
    <scope>NUCLEOTIDE SEQUENCE [LARGE SCALE GENOMIC DNA]</scope>
    <source>
        <strain evidence="2 3">KC201</strain>
    </source>
</reference>
<dbReference type="EMBL" id="SMJZ01000037">
    <property type="protein sequence ID" value="TDC07661.1"/>
    <property type="molecule type" value="Genomic_DNA"/>
</dbReference>
<evidence type="ECO:0000313" key="3">
    <source>
        <dbReference type="Proteomes" id="UP000295157"/>
    </source>
</evidence>
<accession>A0A4R4NES8</accession>
<keyword evidence="3" id="KW-1185">Reference proteome</keyword>
<gene>
    <name evidence="2" type="primary">casB</name>
    <name evidence="2" type="ORF">E1267_12605</name>
</gene>
<organism evidence="2 3">
    <name type="scientific">Nonomuraea longispora</name>
    <dbReference type="NCBI Taxonomy" id="1848320"/>
    <lineage>
        <taxon>Bacteria</taxon>
        <taxon>Bacillati</taxon>
        <taxon>Actinomycetota</taxon>
        <taxon>Actinomycetes</taxon>
        <taxon>Streptosporangiales</taxon>
        <taxon>Streptosporangiaceae</taxon>
        <taxon>Nonomuraea</taxon>
    </lineage>
</organism>
<dbReference type="Proteomes" id="UP000295157">
    <property type="component" value="Unassembled WGS sequence"/>
</dbReference>
<dbReference type="OrthoDB" id="4808431at2"/>
<dbReference type="Pfam" id="PF09485">
    <property type="entry name" value="CRISPR_Cse2"/>
    <property type="match status" value="1"/>
</dbReference>
<dbReference type="InterPro" id="IPR038287">
    <property type="entry name" value="Cse2_sf"/>
</dbReference>
<name>A0A4R4NES8_9ACTN</name>